<proteinExistence type="predicted"/>
<dbReference type="EMBL" id="CASHTH010003194">
    <property type="protein sequence ID" value="CAI8041566.1"/>
    <property type="molecule type" value="Genomic_DNA"/>
</dbReference>
<organism evidence="1 2">
    <name type="scientific">Geodia barretti</name>
    <name type="common">Barrett's horny sponge</name>
    <dbReference type="NCBI Taxonomy" id="519541"/>
    <lineage>
        <taxon>Eukaryota</taxon>
        <taxon>Metazoa</taxon>
        <taxon>Porifera</taxon>
        <taxon>Demospongiae</taxon>
        <taxon>Heteroscleromorpha</taxon>
        <taxon>Tetractinellida</taxon>
        <taxon>Astrophorina</taxon>
        <taxon>Geodiidae</taxon>
        <taxon>Geodia</taxon>
    </lineage>
</organism>
<name>A0AA35T6A6_GEOBA</name>
<comment type="caution">
    <text evidence="1">The sequence shown here is derived from an EMBL/GenBank/DDBJ whole genome shotgun (WGS) entry which is preliminary data.</text>
</comment>
<gene>
    <name evidence="1" type="ORF">GBAR_LOCUS23093</name>
</gene>
<accession>A0AA35T6A6</accession>
<dbReference type="Proteomes" id="UP001174909">
    <property type="component" value="Unassembled WGS sequence"/>
</dbReference>
<sequence length="89" mass="10439">MFVAIDPAAVLRFRIVEMERKQPIQSDNLIELIKRLVIVILRPQIVSRCEDVTGIETDTQPFRIFRFIYNLTQVLKAVSQIRSLPRRCL</sequence>
<protein>
    <submittedName>
        <fullName evidence="1">Uncharacterized protein</fullName>
    </submittedName>
</protein>
<evidence type="ECO:0000313" key="1">
    <source>
        <dbReference type="EMBL" id="CAI8041566.1"/>
    </source>
</evidence>
<reference evidence="1" key="1">
    <citation type="submission" date="2023-03" db="EMBL/GenBank/DDBJ databases">
        <authorList>
            <person name="Steffen K."/>
            <person name="Cardenas P."/>
        </authorList>
    </citation>
    <scope>NUCLEOTIDE SEQUENCE</scope>
</reference>
<dbReference type="AlphaFoldDB" id="A0AA35T6A6"/>
<keyword evidence="2" id="KW-1185">Reference proteome</keyword>
<evidence type="ECO:0000313" key="2">
    <source>
        <dbReference type="Proteomes" id="UP001174909"/>
    </source>
</evidence>